<feature type="region of interest" description="Disordered" evidence="6">
    <location>
        <begin position="60"/>
        <end position="87"/>
    </location>
</feature>
<proteinExistence type="inferred from homology"/>
<evidence type="ECO:0000256" key="4">
    <source>
        <dbReference type="ARBA" id="ARBA00035178"/>
    </source>
</evidence>
<dbReference type="SUPFAM" id="SSF57829">
    <property type="entry name" value="Zn-binding ribosomal proteins"/>
    <property type="match status" value="1"/>
</dbReference>
<dbReference type="Pfam" id="PF01783">
    <property type="entry name" value="Ribosomal_L32p"/>
    <property type="match status" value="1"/>
</dbReference>
<evidence type="ECO:0000313" key="7">
    <source>
        <dbReference type="EMBL" id="PIS06472.1"/>
    </source>
</evidence>
<organism evidence="7 8">
    <name type="scientific">Candidatus Buchananbacteria bacterium CG10_big_fil_rev_8_21_14_0_10_33_19</name>
    <dbReference type="NCBI Taxonomy" id="1974525"/>
    <lineage>
        <taxon>Bacteria</taxon>
        <taxon>Candidatus Buchananiibacteriota</taxon>
    </lineage>
</organism>
<comment type="similarity">
    <text evidence="1 5">Belongs to the bacterial ribosomal protein bL32 family.</text>
</comment>
<dbReference type="GO" id="GO:0006412">
    <property type="term" value="P:translation"/>
    <property type="evidence" value="ECO:0007669"/>
    <property type="project" value="UniProtKB-UniRule"/>
</dbReference>
<dbReference type="PANTHER" id="PTHR35534:SF1">
    <property type="entry name" value="LARGE RIBOSOMAL SUBUNIT PROTEIN BL32"/>
    <property type="match status" value="1"/>
</dbReference>
<dbReference type="EMBL" id="PEZY01000004">
    <property type="protein sequence ID" value="PIS06472.1"/>
    <property type="molecule type" value="Genomic_DNA"/>
</dbReference>
<dbReference type="Proteomes" id="UP000229056">
    <property type="component" value="Unassembled WGS sequence"/>
</dbReference>
<dbReference type="GO" id="GO:0015934">
    <property type="term" value="C:large ribosomal subunit"/>
    <property type="evidence" value="ECO:0007669"/>
    <property type="project" value="InterPro"/>
</dbReference>
<dbReference type="InterPro" id="IPR044957">
    <property type="entry name" value="Ribosomal_bL32_bact"/>
</dbReference>
<evidence type="ECO:0000256" key="6">
    <source>
        <dbReference type="SAM" id="MobiDB-lite"/>
    </source>
</evidence>
<evidence type="ECO:0000313" key="8">
    <source>
        <dbReference type="Proteomes" id="UP000229056"/>
    </source>
</evidence>
<comment type="caution">
    <text evidence="7">The sequence shown here is derived from an EMBL/GenBank/DDBJ whole genome shotgun (WGS) entry which is preliminary data.</text>
</comment>
<dbReference type="InterPro" id="IPR011332">
    <property type="entry name" value="Ribosomal_zn-bd"/>
</dbReference>
<sequence length="87" mass="9983">MSVPTQRRTKSARLRRASHFALKKTNLVKCQKCGKPTLPHTVCESCGTYKGKQVINLKDKKKTLKQKDQDRKEAAKKKAEKKESKKK</sequence>
<keyword evidence="3 5" id="KW-0687">Ribonucleoprotein</keyword>
<evidence type="ECO:0000256" key="5">
    <source>
        <dbReference type="HAMAP-Rule" id="MF_00340"/>
    </source>
</evidence>
<dbReference type="PANTHER" id="PTHR35534">
    <property type="entry name" value="50S RIBOSOMAL PROTEIN L32"/>
    <property type="match status" value="1"/>
</dbReference>
<dbReference type="AlphaFoldDB" id="A0A2H0W530"/>
<reference evidence="8" key="1">
    <citation type="submission" date="2017-09" db="EMBL/GenBank/DDBJ databases">
        <title>Depth-based differentiation of microbial function through sediment-hosted aquifers and enrichment of novel symbionts in the deep terrestrial subsurface.</title>
        <authorList>
            <person name="Probst A.J."/>
            <person name="Ladd B."/>
            <person name="Jarett J.K."/>
            <person name="Geller-Mcgrath D.E."/>
            <person name="Sieber C.M.K."/>
            <person name="Emerson J.B."/>
            <person name="Anantharaman K."/>
            <person name="Thomas B.C."/>
            <person name="Malmstrom R."/>
            <person name="Stieglmeier M."/>
            <person name="Klingl A."/>
            <person name="Woyke T."/>
            <person name="Ryan C.M."/>
            <person name="Banfield J.F."/>
        </authorList>
    </citation>
    <scope>NUCLEOTIDE SEQUENCE [LARGE SCALE GENOMIC DNA]</scope>
</reference>
<accession>A0A2H0W530</accession>
<name>A0A2H0W530_9BACT</name>
<feature type="compositionally biased region" description="Basic and acidic residues" evidence="6">
    <location>
        <begin position="65"/>
        <end position="87"/>
    </location>
</feature>
<dbReference type="GO" id="GO:0003735">
    <property type="term" value="F:structural constituent of ribosome"/>
    <property type="evidence" value="ECO:0007669"/>
    <property type="project" value="InterPro"/>
</dbReference>
<dbReference type="InterPro" id="IPR002677">
    <property type="entry name" value="Ribosomal_bL32"/>
</dbReference>
<keyword evidence="2 5" id="KW-0689">Ribosomal protein</keyword>
<evidence type="ECO:0000256" key="3">
    <source>
        <dbReference type="ARBA" id="ARBA00023274"/>
    </source>
</evidence>
<gene>
    <name evidence="5" type="primary">rpmF</name>
    <name evidence="7" type="ORF">COT80_00840</name>
</gene>
<evidence type="ECO:0000256" key="2">
    <source>
        <dbReference type="ARBA" id="ARBA00022980"/>
    </source>
</evidence>
<protein>
    <recommendedName>
        <fullName evidence="4 5">Large ribosomal subunit protein bL32</fullName>
    </recommendedName>
</protein>
<dbReference type="NCBIfam" id="TIGR01031">
    <property type="entry name" value="rpmF_bact"/>
    <property type="match status" value="1"/>
</dbReference>
<dbReference type="HAMAP" id="MF_00340">
    <property type="entry name" value="Ribosomal_bL32"/>
    <property type="match status" value="1"/>
</dbReference>
<evidence type="ECO:0000256" key="1">
    <source>
        <dbReference type="ARBA" id="ARBA00008560"/>
    </source>
</evidence>